<dbReference type="EMBL" id="JAKEVY010000003">
    <property type="protein sequence ID" value="MCF1715308.1"/>
    <property type="molecule type" value="Genomic_DNA"/>
</dbReference>
<evidence type="ECO:0000313" key="4">
    <source>
        <dbReference type="EMBL" id="MCF1715308.1"/>
    </source>
</evidence>
<dbReference type="PIRSF" id="PIRSF011489">
    <property type="entry name" value="DUF479"/>
    <property type="match status" value="1"/>
</dbReference>
<sequence length="201" mass="23601">MNFLAHAYLSFRQPELLLGNLISDFVKGKKKFEYPSAILRGIELHRAIDTFTDDHPVNAIAKKVFKPAVGLYASAFVDVVYDHFLATDELVFPGNSLHDFSQWVYGELEGQAVHFPDQFSRMFPYMKEQNWLLNYKEKWGIERSMEGLVRRAKYLDNFQPAFEAFEAEYELLQSCFQRFFPELLLHVGDEYRRQLTRPEIS</sequence>
<keyword evidence="2" id="KW-0378">Hydrolase</keyword>
<keyword evidence="3" id="KW-0443">Lipid metabolism</keyword>
<dbReference type="InterPro" id="IPR007431">
    <property type="entry name" value="ACP_PD"/>
</dbReference>
<dbReference type="Pfam" id="PF04336">
    <property type="entry name" value="ACP_PD"/>
    <property type="match status" value="1"/>
</dbReference>
<organism evidence="4 5">
    <name type="scientific">Flavihumibacter fluminis</name>
    <dbReference type="NCBI Taxonomy" id="2909236"/>
    <lineage>
        <taxon>Bacteria</taxon>
        <taxon>Pseudomonadati</taxon>
        <taxon>Bacteroidota</taxon>
        <taxon>Chitinophagia</taxon>
        <taxon>Chitinophagales</taxon>
        <taxon>Chitinophagaceae</taxon>
        <taxon>Flavihumibacter</taxon>
    </lineage>
</organism>
<accession>A0ABS9BJJ8</accession>
<keyword evidence="1" id="KW-0444">Lipid biosynthesis</keyword>
<proteinExistence type="predicted"/>
<evidence type="ECO:0000256" key="2">
    <source>
        <dbReference type="ARBA" id="ARBA00022801"/>
    </source>
</evidence>
<dbReference type="Proteomes" id="UP001200145">
    <property type="component" value="Unassembled WGS sequence"/>
</dbReference>
<gene>
    <name evidence="4" type="ORF">L0U88_11780</name>
</gene>
<dbReference type="PANTHER" id="PTHR38764:SF1">
    <property type="entry name" value="ACYL CARRIER PROTEIN PHOSPHODIESTERASE"/>
    <property type="match status" value="1"/>
</dbReference>
<comment type="caution">
    <text evidence="4">The sequence shown here is derived from an EMBL/GenBank/DDBJ whole genome shotgun (WGS) entry which is preliminary data.</text>
</comment>
<dbReference type="RefSeq" id="WP_234866264.1">
    <property type="nucleotide sequence ID" value="NZ_JAKEVY010000003.1"/>
</dbReference>
<evidence type="ECO:0000256" key="1">
    <source>
        <dbReference type="ARBA" id="ARBA00022516"/>
    </source>
</evidence>
<evidence type="ECO:0000256" key="3">
    <source>
        <dbReference type="ARBA" id="ARBA00023098"/>
    </source>
</evidence>
<reference evidence="4 5" key="1">
    <citation type="submission" date="2022-01" db="EMBL/GenBank/DDBJ databases">
        <title>Flavihumibacter sp. nov., isolated from sediment of a river.</title>
        <authorList>
            <person name="Liu H."/>
        </authorList>
    </citation>
    <scope>NUCLEOTIDE SEQUENCE [LARGE SCALE GENOMIC DNA]</scope>
    <source>
        <strain evidence="4 5">RY-1</strain>
    </source>
</reference>
<name>A0ABS9BJJ8_9BACT</name>
<protein>
    <submittedName>
        <fullName evidence="4">ACP phosphodiesterase</fullName>
    </submittedName>
</protein>
<keyword evidence="5" id="KW-1185">Reference proteome</keyword>
<dbReference type="PANTHER" id="PTHR38764">
    <property type="entry name" value="ACYL CARRIER PROTEIN PHOSPHODIESTERASE"/>
    <property type="match status" value="1"/>
</dbReference>
<evidence type="ECO:0000313" key="5">
    <source>
        <dbReference type="Proteomes" id="UP001200145"/>
    </source>
</evidence>